<dbReference type="PANTHER" id="PTHR47947:SF49">
    <property type="entry name" value="CYTOCHROME P450 FAMILY PROTEIN"/>
    <property type="match status" value="1"/>
</dbReference>
<dbReference type="STRING" id="74649.A0A2P6QHA7"/>
<dbReference type="GO" id="GO:0004497">
    <property type="term" value="F:monooxygenase activity"/>
    <property type="evidence" value="ECO:0007669"/>
    <property type="project" value="UniProtKB-KW"/>
</dbReference>
<evidence type="ECO:0000256" key="2">
    <source>
        <dbReference type="ARBA" id="ARBA00022723"/>
    </source>
</evidence>
<dbReference type="InterPro" id="IPR050651">
    <property type="entry name" value="Plant_Cytochrome_P450_Monoox"/>
</dbReference>
<dbReference type="GO" id="GO:0016705">
    <property type="term" value="F:oxidoreductase activity, acting on paired donors, with incorporation or reduction of molecular oxygen"/>
    <property type="evidence" value="ECO:0007669"/>
    <property type="project" value="InterPro"/>
</dbReference>
<evidence type="ECO:0000313" key="7">
    <source>
        <dbReference type="Proteomes" id="UP000238479"/>
    </source>
</evidence>
<evidence type="ECO:0000313" key="6">
    <source>
        <dbReference type="EMBL" id="PRQ33550.1"/>
    </source>
</evidence>
<dbReference type="InterPro" id="IPR036396">
    <property type="entry name" value="Cyt_P450_sf"/>
</dbReference>
<dbReference type="PANTHER" id="PTHR47947">
    <property type="entry name" value="CYTOCHROME P450 82C3-RELATED"/>
    <property type="match status" value="1"/>
</dbReference>
<dbReference type="Gene3D" id="1.20.930.50">
    <property type="match status" value="1"/>
</dbReference>
<sequence>MAKECFIIKDTCSSRLKMAVVDHVGYNYAMFGFAPYGPYWREMRKINTLELLSKCRLELLKQIRGSEVSTFLKEMYRTWSSRANEKKKAQTVTKCWWS</sequence>
<gene>
    <name evidence="6" type="ORF">RchiOBHm_Chr5g0058891</name>
</gene>
<keyword evidence="5" id="KW-0503">Monooxygenase</keyword>
<evidence type="ECO:0000256" key="5">
    <source>
        <dbReference type="ARBA" id="ARBA00023033"/>
    </source>
</evidence>
<comment type="caution">
    <text evidence="6">The sequence shown here is derived from an EMBL/GenBank/DDBJ whole genome shotgun (WGS) entry which is preliminary data.</text>
</comment>
<organism evidence="6 7">
    <name type="scientific">Rosa chinensis</name>
    <name type="common">China rose</name>
    <dbReference type="NCBI Taxonomy" id="74649"/>
    <lineage>
        <taxon>Eukaryota</taxon>
        <taxon>Viridiplantae</taxon>
        <taxon>Streptophyta</taxon>
        <taxon>Embryophyta</taxon>
        <taxon>Tracheophyta</taxon>
        <taxon>Spermatophyta</taxon>
        <taxon>Magnoliopsida</taxon>
        <taxon>eudicotyledons</taxon>
        <taxon>Gunneridae</taxon>
        <taxon>Pentapetalae</taxon>
        <taxon>rosids</taxon>
        <taxon>fabids</taxon>
        <taxon>Rosales</taxon>
        <taxon>Rosaceae</taxon>
        <taxon>Rosoideae</taxon>
        <taxon>Rosoideae incertae sedis</taxon>
        <taxon>Rosa</taxon>
    </lineage>
</organism>
<keyword evidence="2" id="KW-0479">Metal-binding</keyword>
<dbReference type="Gramene" id="PRQ33550">
    <property type="protein sequence ID" value="PRQ33550"/>
    <property type="gene ID" value="RchiOBHm_Chr5g0058891"/>
</dbReference>
<reference evidence="6 7" key="1">
    <citation type="journal article" date="2018" name="Nat. Genet.">
        <title>The Rosa genome provides new insights in the design of modern roses.</title>
        <authorList>
            <person name="Bendahmane M."/>
        </authorList>
    </citation>
    <scope>NUCLEOTIDE SEQUENCE [LARGE SCALE GENOMIC DNA]</scope>
    <source>
        <strain evidence="7">cv. Old Blush</strain>
    </source>
</reference>
<dbReference type="GO" id="GO:0005506">
    <property type="term" value="F:iron ion binding"/>
    <property type="evidence" value="ECO:0007669"/>
    <property type="project" value="InterPro"/>
</dbReference>
<proteinExistence type="predicted"/>
<dbReference type="AlphaFoldDB" id="A0A2P6QHA7"/>
<protein>
    <submittedName>
        <fullName evidence="6">Putative cytochrome P450</fullName>
    </submittedName>
</protein>
<dbReference type="Proteomes" id="UP000238479">
    <property type="component" value="Chromosome 5"/>
</dbReference>
<keyword evidence="7" id="KW-1185">Reference proteome</keyword>
<evidence type="ECO:0000256" key="1">
    <source>
        <dbReference type="ARBA" id="ARBA00022617"/>
    </source>
</evidence>
<dbReference type="GO" id="GO:0020037">
    <property type="term" value="F:heme binding"/>
    <property type="evidence" value="ECO:0007669"/>
    <property type="project" value="InterPro"/>
</dbReference>
<dbReference type="EMBL" id="PDCK01000043">
    <property type="protein sequence ID" value="PRQ33550.1"/>
    <property type="molecule type" value="Genomic_DNA"/>
</dbReference>
<evidence type="ECO:0000256" key="4">
    <source>
        <dbReference type="ARBA" id="ARBA00023004"/>
    </source>
</evidence>
<keyword evidence="1" id="KW-0349">Heme</keyword>
<dbReference type="OMA" id="MAKECFI"/>
<evidence type="ECO:0000256" key="3">
    <source>
        <dbReference type="ARBA" id="ARBA00023002"/>
    </source>
</evidence>
<dbReference type="SUPFAM" id="SSF48264">
    <property type="entry name" value="Cytochrome P450"/>
    <property type="match status" value="1"/>
</dbReference>
<keyword evidence="4" id="KW-0408">Iron</keyword>
<accession>A0A2P6QHA7</accession>
<keyword evidence="3" id="KW-0560">Oxidoreductase</keyword>
<name>A0A2P6QHA7_ROSCH</name>